<dbReference type="HOGENOM" id="CLU_007308_7_0_4"/>
<dbReference type="InterPro" id="IPR050499">
    <property type="entry name" value="PEP-utilizing_PTS_enzyme"/>
</dbReference>
<feature type="binding site" evidence="20">
    <location>
        <position position="467"/>
    </location>
    <ligand>
        <name>Mg(2+)</name>
        <dbReference type="ChEBI" id="CHEBI:18420"/>
    </ligand>
</feature>
<reference evidence="25 26" key="1">
    <citation type="submission" date="2012-05" db="EMBL/GenBank/DDBJ databases">
        <title>The Genome Sequence of Sutterella wadsworthensis 2_1_59BFAA.</title>
        <authorList>
            <consortium name="The Broad Institute Genome Sequencing Platform"/>
            <person name="Earl A."/>
            <person name="Ward D."/>
            <person name="Feldgarden M."/>
            <person name="Gevers D."/>
            <person name="Daigneault M."/>
            <person name="Strauss J."/>
            <person name="Allen-Vercoe E."/>
            <person name="Walker B."/>
            <person name="Young S.K."/>
            <person name="Zeng Q."/>
            <person name="Gargeya S."/>
            <person name="Fitzgerald M."/>
            <person name="Haas B."/>
            <person name="Abouelleil A."/>
            <person name="Alvarado L."/>
            <person name="Arachchi H.M."/>
            <person name="Berlin A.M."/>
            <person name="Chapman S.B."/>
            <person name="Goldberg J."/>
            <person name="Griggs A."/>
            <person name="Gujja S."/>
            <person name="Hansen M."/>
            <person name="Howarth C."/>
            <person name="Imamovic A."/>
            <person name="Larimer J."/>
            <person name="McCowen C."/>
            <person name="Montmayeur A."/>
            <person name="Murphy C."/>
            <person name="Neiman D."/>
            <person name="Pearson M."/>
            <person name="Priest M."/>
            <person name="Roberts A."/>
            <person name="Saif S."/>
            <person name="Shea T."/>
            <person name="Sisk P."/>
            <person name="Sykes S."/>
            <person name="Wortman J."/>
            <person name="Nusbaum C."/>
            <person name="Birren B."/>
        </authorList>
    </citation>
    <scope>NUCLEOTIDE SEQUENCE [LARGE SCALE GENOMIC DNA]</scope>
    <source>
        <strain evidence="25 26">2_1_59BFAA</strain>
    </source>
</reference>
<sequence>MSDEPLVASSTVEEQAPPPEKLTGISVYPGIAYGLCQQFSAGDLEIPQFVIEKTGTRGEIQRLRAAIATVDKQLGALIDSADEDMPAEAAAFIDVHRTILRDPTLIEETVDIIKEKLVNAEWALSLRLEKTRRDFESIEDDYIRERIKDIAHVVLRVQRVLTGRRSASSLLEAEGLDETIILVADQLDPADMLLLRGRDDLDIAGIILEEGSITSHAVILARSLEIPTLVGVKGACEILETDVPVLLNADEELIDLSPSAEKRRNARQRMKLLTAEKKRLKKLKQFDAVTLDGHTIKLFANIALPEDVKDVHRAGADGVGLFRTEFLFMNRDDLPCEDEQYNAYCRVIRSMKGQPVVIRTADLGGDKVMSQDALEKLTTGPLEELNPSLGLRGLRFCFAHPKLFVTQLRAILRAAATGSGNVRILLPMVTSPEDVSRVREFISLACSELAAEGQKFTADVPLGGMVEVPAAVMMLKDLIPVLDFFSLGTNDLVQYTLAVDRTNAAVSKYYDECHPSVLRMIATTVRQVHQAGKSVSVCGEMAARPELVPFFIGLGCTRLSMTLTQIPAIKKRILKTDRAKAEVFAASVLRRRSAKAVHQSFIQEEEAFQNRKVADPSTTL</sequence>
<evidence type="ECO:0000256" key="12">
    <source>
        <dbReference type="ARBA" id="ARBA00022683"/>
    </source>
</evidence>
<evidence type="ECO:0000256" key="10">
    <source>
        <dbReference type="ARBA" id="ARBA00022597"/>
    </source>
</evidence>
<dbReference type="Gene3D" id="1.10.274.10">
    <property type="entry name" value="PtsI, HPr-binding domain"/>
    <property type="match status" value="1"/>
</dbReference>
<dbReference type="PANTHER" id="PTHR46244">
    <property type="entry name" value="PHOSPHOENOLPYRUVATE-PROTEIN PHOSPHOTRANSFERASE"/>
    <property type="match status" value="1"/>
</dbReference>
<evidence type="ECO:0000256" key="9">
    <source>
        <dbReference type="ARBA" id="ARBA00022490"/>
    </source>
</evidence>
<dbReference type="PANTHER" id="PTHR46244:SF3">
    <property type="entry name" value="PHOSPHOENOLPYRUVATE-PROTEIN PHOSPHOTRANSFERASE"/>
    <property type="match status" value="1"/>
</dbReference>
<dbReference type="Proteomes" id="UP000005835">
    <property type="component" value="Unassembled WGS sequence"/>
</dbReference>
<feature type="binding site" evidence="20">
    <location>
        <position position="491"/>
    </location>
    <ligand>
        <name>Mg(2+)</name>
        <dbReference type="ChEBI" id="CHEBI:18420"/>
    </ligand>
</feature>
<dbReference type="PROSITE" id="PS00742">
    <property type="entry name" value="PEP_ENZYMES_2"/>
    <property type="match status" value="1"/>
</dbReference>
<dbReference type="AlphaFoldDB" id="K1JVR4"/>
<feature type="binding site" evidence="19">
    <location>
        <begin position="490"/>
        <end position="491"/>
    </location>
    <ligand>
        <name>phosphoenolpyruvate</name>
        <dbReference type="ChEBI" id="CHEBI:58702"/>
    </ligand>
</feature>
<dbReference type="Pfam" id="PF00391">
    <property type="entry name" value="PEP-utilizers"/>
    <property type="match status" value="1"/>
</dbReference>
<evidence type="ECO:0000256" key="16">
    <source>
        <dbReference type="ARBA" id="ARBA00033235"/>
    </source>
</evidence>
<dbReference type="RefSeq" id="WP_005434103.1">
    <property type="nucleotide sequence ID" value="NZ_JH815514.1"/>
</dbReference>
<dbReference type="SUPFAM" id="SSF47831">
    <property type="entry name" value="Enzyme I of the PEP:sugar phosphotransferase system HPr-binding (sub)domain"/>
    <property type="match status" value="1"/>
</dbReference>
<evidence type="ECO:0000256" key="7">
    <source>
        <dbReference type="ARBA" id="ARBA00016544"/>
    </source>
</evidence>
<keyword evidence="26" id="KW-1185">Reference proteome</keyword>
<keyword evidence="9 17" id="KW-0963">Cytoplasm</keyword>
<dbReference type="PATRIC" id="fig|742823.3.peg.637"/>
<feature type="active site" description="Tele-phosphohistidine intermediate" evidence="18">
    <location>
        <position position="216"/>
    </location>
</feature>
<keyword evidence="14 17" id="KW-0418">Kinase</keyword>
<evidence type="ECO:0000256" key="19">
    <source>
        <dbReference type="PIRSR" id="PIRSR000732-2"/>
    </source>
</evidence>
<evidence type="ECO:0000259" key="23">
    <source>
        <dbReference type="Pfam" id="PF02896"/>
    </source>
</evidence>
<evidence type="ECO:0000256" key="6">
    <source>
        <dbReference type="ARBA" id="ARBA00012232"/>
    </source>
</evidence>
<dbReference type="InterPro" id="IPR040442">
    <property type="entry name" value="Pyrv_kinase-like_dom_sf"/>
</dbReference>
<dbReference type="Pfam" id="PF02896">
    <property type="entry name" value="PEP-utilizers_C"/>
    <property type="match status" value="1"/>
</dbReference>
<dbReference type="Gene3D" id="3.20.20.60">
    <property type="entry name" value="Phosphoenolpyruvate-binding domains"/>
    <property type="match status" value="1"/>
</dbReference>
<feature type="active site" description="Proton donor" evidence="18">
    <location>
        <position position="538"/>
    </location>
</feature>
<evidence type="ECO:0000256" key="11">
    <source>
        <dbReference type="ARBA" id="ARBA00022679"/>
    </source>
</evidence>
<keyword evidence="25" id="KW-0670">Pyruvate</keyword>
<dbReference type="InterPro" id="IPR036637">
    <property type="entry name" value="Phosphohistidine_dom_sf"/>
</dbReference>
<feature type="domain" description="Phosphotransferase system enzyme I N-terminal" evidence="24">
    <location>
        <begin position="23"/>
        <end position="146"/>
    </location>
</feature>
<feature type="binding site" evidence="19">
    <location>
        <position position="359"/>
    </location>
    <ligand>
        <name>phosphoenolpyruvate</name>
        <dbReference type="ChEBI" id="CHEBI:58702"/>
    </ligand>
</feature>
<dbReference type="GO" id="GO:0008965">
    <property type="term" value="F:phosphoenolpyruvate-protein phosphotransferase activity"/>
    <property type="evidence" value="ECO:0007669"/>
    <property type="project" value="UniProtKB-EC"/>
</dbReference>
<dbReference type="NCBIfam" id="TIGR01417">
    <property type="entry name" value="PTS_I_fam"/>
    <property type="match status" value="1"/>
</dbReference>
<comment type="catalytic activity">
    <reaction evidence="1 17">
        <text>L-histidyl-[protein] + phosphoenolpyruvate = N(pros)-phospho-L-histidyl-[protein] + pyruvate</text>
        <dbReference type="Rhea" id="RHEA:23880"/>
        <dbReference type="Rhea" id="RHEA-COMP:9745"/>
        <dbReference type="Rhea" id="RHEA-COMP:9746"/>
        <dbReference type="ChEBI" id="CHEBI:15361"/>
        <dbReference type="ChEBI" id="CHEBI:29979"/>
        <dbReference type="ChEBI" id="CHEBI:58702"/>
        <dbReference type="ChEBI" id="CHEBI:64837"/>
        <dbReference type="EC" id="2.7.3.9"/>
    </reaction>
</comment>
<dbReference type="SUPFAM" id="SSF52009">
    <property type="entry name" value="Phosphohistidine domain"/>
    <property type="match status" value="1"/>
</dbReference>
<keyword evidence="15 17" id="KW-0460">Magnesium</keyword>
<comment type="cofactor">
    <cofactor evidence="2 17 20">
        <name>Mg(2+)</name>
        <dbReference type="ChEBI" id="CHEBI:18420"/>
    </cofactor>
</comment>
<dbReference type="STRING" id="742823.HMPREF9465_00635"/>
<evidence type="ECO:0000259" key="22">
    <source>
        <dbReference type="Pfam" id="PF00391"/>
    </source>
</evidence>
<dbReference type="Gene3D" id="3.50.30.10">
    <property type="entry name" value="Phosphohistidine domain"/>
    <property type="match status" value="1"/>
</dbReference>
<evidence type="ECO:0000256" key="20">
    <source>
        <dbReference type="PIRSR" id="PIRSR000732-3"/>
    </source>
</evidence>
<dbReference type="GO" id="GO:0005737">
    <property type="term" value="C:cytoplasm"/>
    <property type="evidence" value="ECO:0007669"/>
    <property type="project" value="UniProtKB-SubCell"/>
</dbReference>
<evidence type="ECO:0000256" key="3">
    <source>
        <dbReference type="ARBA" id="ARBA00002728"/>
    </source>
</evidence>
<dbReference type="InterPro" id="IPR008731">
    <property type="entry name" value="PTS_EIN"/>
</dbReference>
<evidence type="ECO:0000256" key="15">
    <source>
        <dbReference type="ARBA" id="ARBA00022842"/>
    </source>
</evidence>
<keyword evidence="11 17" id="KW-0808">Transferase</keyword>
<name>K1JVR4_9BURK</name>
<dbReference type="Pfam" id="PF05524">
    <property type="entry name" value="PEP-utilisers_N"/>
    <property type="match status" value="1"/>
</dbReference>
<feature type="binding site" evidence="19">
    <location>
        <position position="501"/>
    </location>
    <ligand>
        <name>phosphoenolpyruvate</name>
        <dbReference type="ChEBI" id="CHEBI:58702"/>
    </ligand>
</feature>
<feature type="domain" description="PEP-utilising enzyme mobile" evidence="22">
    <location>
        <begin position="177"/>
        <end position="250"/>
    </location>
</feature>
<keyword evidence="10 17" id="KW-0762">Sugar transport</keyword>
<dbReference type="SUPFAM" id="SSF51621">
    <property type="entry name" value="Phosphoenolpyruvate/pyruvate domain"/>
    <property type="match status" value="1"/>
</dbReference>
<evidence type="ECO:0000256" key="13">
    <source>
        <dbReference type="ARBA" id="ARBA00022723"/>
    </source>
</evidence>
<protein>
    <recommendedName>
        <fullName evidence="7 17">Phosphoenolpyruvate-protein phosphotransferase</fullName>
        <ecNumber evidence="6 17">2.7.3.9</ecNumber>
    </recommendedName>
    <alternativeName>
        <fullName evidence="16 17">Phosphotransferase system, enzyme I</fullName>
    </alternativeName>
</protein>
<comment type="caution">
    <text evidence="25">The sequence shown here is derived from an EMBL/GenBank/DDBJ whole genome shotgun (WGS) entry which is preliminary data.</text>
</comment>
<dbReference type="EC" id="2.7.3.9" evidence="6 17"/>
<evidence type="ECO:0000313" key="26">
    <source>
        <dbReference type="Proteomes" id="UP000005835"/>
    </source>
</evidence>
<evidence type="ECO:0000256" key="5">
    <source>
        <dbReference type="ARBA" id="ARBA00007837"/>
    </source>
</evidence>
<evidence type="ECO:0000256" key="2">
    <source>
        <dbReference type="ARBA" id="ARBA00001946"/>
    </source>
</evidence>
<evidence type="ECO:0000256" key="18">
    <source>
        <dbReference type="PIRSR" id="PIRSR000732-1"/>
    </source>
</evidence>
<evidence type="ECO:0000256" key="4">
    <source>
        <dbReference type="ARBA" id="ARBA00004496"/>
    </source>
</evidence>
<gene>
    <name evidence="25" type="ORF">HMPREF9465_00635</name>
</gene>
<dbReference type="InterPro" id="IPR008279">
    <property type="entry name" value="PEP-util_enz_mobile_dom"/>
</dbReference>
<dbReference type="GO" id="GO:0046872">
    <property type="term" value="F:metal ion binding"/>
    <property type="evidence" value="ECO:0007669"/>
    <property type="project" value="UniProtKB-KW"/>
</dbReference>
<dbReference type="EMBL" id="ADMG01000017">
    <property type="protein sequence ID" value="EKB31767.1"/>
    <property type="molecule type" value="Genomic_DNA"/>
</dbReference>
<keyword evidence="13 17" id="KW-0479">Metal-binding</keyword>
<feature type="region of interest" description="Disordered" evidence="21">
    <location>
        <begin position="1"/>
        <end position="20"/>
    </location>
</feature>
<feature type="binding site" evidence="19">
    <location>
        <position position="323"/>
    </location>
    <ligand>
        <name>phosphoenolpyruvate</name>
        <dbReference type="ChEBI" id="CHEBI:58702"/>
    </ligand>
</feature>
<dbReference type="InterPro" id="IPR000121">
    <property type="entry name" value="PEP_util_C"/>
</dbReference>
<dbReference type="GO" id="GO:0016301">
    <property type="term" value="F:kinase activity"/>
    <property type="evidence" value="ECO:0007669"/>
    <property type="project" value="UniProtKB-KW"/>
</dbReference>
<dbReference type="eggNOG" id="COG1080">
    <property type="taxonomic scope" value="Bacteria"/>
</dbReference>
<keyword evidence="12 17" id="KW-0598">Phosphotransferase system</keyword>
<comment type="similarity">
    <text evidence="5 17">Belongs to the PEP-utilizing enzyme family.</text>
</comment>
<keyword evidence="8 17" id="KW-0813">Transport</keyword>
<dbReference type="InterPro" id="IPR024692">
    <property type="entry name" value="PTS_EI"/>
</dbReference>
<dbReference type="PIRSF" id="PIRSF000732">
    <property type="entry name" value="PTS_enzyme_I"/>
    <property type="match status" value="1"/>
</dbReference>
<comment type="function">
    <text evidence="3 17">General (non sugar-specific) component of the phosphoenolpyruvate-dependent sugar phosphotransferase system (sugar PTS). This major carbohydrate active-transport system catalyzes the phosphorylation of incoming sugar substrates concomitantly with their translocation across the cell membrane. Enzyme I transfers the phosphoryl group from phosphoenolpyruvate (PEP) to the phosphoryl carrier protein (HPr).</text>
</comment>
<evidence type="ECO:0000256" key="14">
    <source>
        <dbReference type="ARBA" id="ARBA00022777"/>
    </source>
</evidence>
<proteinExistence type="inferred from homology"/>
<dbReference type="InterPro" id="IPR036618">
    <property type="entry name" value="PtsI_HPr-bd_sf"/>
</dbReference>
<feature type="domain" description="PEP-utilising enzyme C-terminal" evidence="23">
    <location>
        <begin position="278"/>
        <end position="577"/>
    </location>
</feature>
<dbReference type="OrthoDB" id="9765468at2"/>
<evidence type="ECO:0000256" key="21">
    <source>
        <dbReference type="SAM" id="MobiDB-lite"/>
    </source>
</evidence>
<evidence type="ECO:0000256" key="17">
    <source>
        <dbReference type="PIRNR" id="PIRNR000732"/>
    </source>
</evidence>
<dbReference type="InterPro" id="IPR023151">
    <property type="entry name" value="PEP_util_CS"/>
</dbReference>
<organism evidence="25 26">
    <name type="scientific">Sutterella wadsworthensis 2_1_59BFAA</name>
    <dbReference type="NCBI Taxonomy" id="742823"/>
    <lineage>
        <taxon>Bacteria</taxon>
        <taxon>Pseudomonadati</taxon>
        <taxon>Pseudomonadota</taxon>
        <taxon>Betaproteobacteria</taxon>
        <taxon>Burkholderiales</taxon>
        <taxon>Sutterellaceae</taxon>
        <taxon>Sutterella</taxon>
    </lineage>
</organism>
<evidence type="ECO:0000259" key="24">
    <source>
        <dbReference type="Pfam" id="PF05524"/>
    </source>
</evidence>
<evidence type="ECO:0000256" key="8">
    <source>
        <dbReference type="ARBA" id="ARBA00022448"/>
    </source>
</evidence>
<dbReference type="InterPro" id="IPR015813">
    <property type="entry name" value="Pyrv/PenolPyrv_kinase-like_dom"/>
</dbReference>
<dbReference type="InterPro" id="IPR006318">
    <property type="entry name" value="PTS_EI-like"/>
</dbReference>
<evidence type="ECO:0000313" key="25">
    <source>
        <dbReference type="EMBL" id="EKB31767.1"/>
    </source>
</evidence>
<accession>K1JVR4</accession>
<comment type="subcellular location">
    <subcellularLocation>
        <location evidence="4 17">Cytoplasm</location>
    </subcellularLocation>
</comment>
<evidence type="ECO:0000256" key="1">
    <source>
        <dbReference type="ARBA" id="ARBA00000683"/>
    </source>
</evidence>
<dbReference type="PRINTS" id="PR01736">
    <property type="entry name" value="PHPHTRNFRASE"/>
</dbReference>
<dbReference type="GO" id="GO:0009401">
    <property type="term" value="P:phosphoenolpyruvate-dependent sugar phosphotransferase system"/>
    <property type="evidence" value="ECO:0007669"/>
    <property type="project" value="UniProtKB-KW"/>
</dbReference>